<evidence type="ECO:0000256" key="7">
    <source>
        <dbReference type="ARBA" id="ARBA00022741"/>
    </source>
</evidence>
<keyword evidence="4 11" id="KW-0808">Transferase</keyword>
<dbReference type="Gene3D" id="1.10.20.140">
    <property type="match status" value="1"/>
</dbReference>
<dbReference type="InterPro" id="IPR018022">
    <property type="entry name" value="IPT"/>
</dbReference>
<accession>A0ABD3GBR4</accession>
<evidence type="ECO:0000313" key="12">
    <source>
        <dbReference type="EMBL" id="KAL3675622.1"/>
    </source>
</evidence>
<comment type="cofactor">
    <cofactor evidence="1">
        <name>Mg(2+)</name>
        <dbReference type="ChEBI" id="CHEBI:18420"/>
    </cofactor>
</comment>
<dbReference type="Gene3D" id="3.40.50.300">
    <property type="entry name" value="P-loop containing nucleotide triphosphate hydrolases"/>
    <property type="match status" value="1"/>
</dbReference>
<organism evidence="12 13">
    <name type="scientific">Riccia sorocarpa</name>
    <dbReference type="NCBI Taxonomy" id="122646"/>
    <lineage>
        <taxon>Eukaryota</taxon>
        <taxon>Viridiplantae</taxon>
        <taxon>Streptophyta</taxon>
        <taxon>Embryophyta</taxon>
        <taxon>Marchantiophyta</taxon>
        <taxon>Marchantiopsida</taxon>
        <taxon>Marchantiidae</taxon>
        <taxon>Marchantiales</taxon>
        <taxon>Ricciaceae</taxon>
        <taxon>Riccia</taxon>
    </lineage>
</organism>
<sequence length="388" mass="43808">MLLKGGLGCVKGVTKSIVSATVSVENSRGRVIVITGPTAVGKSAAAISLAQRVNGEIISADSIQIYRGLDVGSAKVTWAERQNVPHHLLDIVNPTEEYTAENFFHDAKMAADTILARGRVPIVVGGSGIFLRWFLNGKLGSPKPTKEQAATVSAFLSRLQRKGESGWDEAIRYLAEADDIHTARRLKRGDWRGLRRALEIIEITYRPQTSLPSPLFPQVDYDLQCYFMYMDRKELHRRIDQRCEEMLIGCSGRGLIEEARWLLDLGIMPNTSPSSRAIGYRQAMDYLLACKKSMDAASVPEFFSFLQQFQGATRNYADRQLTWFLGEDIFRWVDGSYPENVVNLMEQEYWKKSKEPLSFSPSSFLESRRRMTSNLRARFGPQSYVELM</sequence>
<dbReference type="InterPro" id="IPR039657">
    <property type="entry name" value="Dimethylallyltransferase"/>
</dbReference>
<dbReference type="EMBL" id="JBJQOH010000008">
    <property type="protein sequence ID" value="KAL3675622.1"/>
    <property type="molecule type" value="Genomic_DNA"/>
</dbReference>
<dbReference type="SUPFAM" id="SSF52540">
    <property type="entry name" value="P-loop containing nucleoside triphosphate hydrolases"/>
    <property type="match status" value="1"/>
</dbReference>
<evidence type="ECO:0000256" key="8">
    <source>
        <dbReference type="ARBA" id="ARBA00022840"/>
    </source>
</evidence>
<evidence type="ECO:0000313" key="13">
    <source>
        <dbReference type="Proteomes" id="UP001633002"/>
    </source>
</evidence>
<dbReference type="GO" id="GO:0005524">
    <property type="term" value="F:ATP binding"/>
    <property type="evidence" value="ECO:0007669"/>
    <property type="project" value="UniProtKB-KW"/>
</dbReference>
<comment type="catalytic activity">
    <reaction evidence="10">
        <text>adenosine(37) in tRNA + dimethylallyl diphosphate = N(6)-dimethylallyladenosine(37) in tRNA + diphosphate</text>
        <dbReference type="Rhea" id="RHEA:26482"/>
        <dbReference type="Rhea" id="RHEA-COMP:10162"/>
        <dbReference type="Rhea" id="RHEA-COMP:10375"/>
        <dbReference type="ChEBI" id="CHEBI:33019"/>
        <dbReference type="ChEBI" id="CHEBI:57623"/>
        <dbReference type="ChEBI" id="CHEBI:74411"/>
        <dbReference type="ChEBI" id="CHEBI:74415"/>
        <dbReference type="EC" id="2.5.1.75"/>
    </reaction>
</comment>
<evidence type="ECO:0000256" key="11">
    <source>
        <dbReference type="RuleBase" id="RU003785"/>
    </source>
</evidence>
<dbReference type="GO" id="GO:0052381">
    <property type="term" value="F:tRNA dimethylallyltransferase activity"/>
    <property type="evidence" value="ECO:0007669"/>
    <property type="project" value="UniProtKB-EC"/>
</dbReference>
<evidence type="ECO:0000256" key="9">
    <source>
        <dbReference type="ARBA" id="ARBA00022842"/>
    </source>
</evidence>
<keyword evidence="9" id="KW-0460">Magnesium</keyword>
<gene>
    <name evidence="12" type="ORF">R1sor_025570</name>
</gene>
<dbReference type="EC" id="2.5.1.75" evidence="3"/>
<dbReference type="PANTHER" id="PTHR11088">
    <property type="entry name" value="TRNA DIMETHYLALLYLTRANSFERASE"/>
    <property type="match status" value="1"/>
</dbReference>
<keyword evidence="7 11" id="KW-0547">Nucleotide-binding</keyword>
<dbReference type="GO" id="GO:0009691">
    <property type="term" value="P:cytokinin biosynthetic process"/>
    <property type="evidence" value="ECO:0007669"/>
    <property type="project" value="UniProtKB-KW"/>
</dbReference>
<evidence type="ECO:0000256" key="1">
    <source>
        <dbReference type="ARBA" id="ARBA00001946"/>
    </source>
</evidence>
<protein>
    <recommendedName>
        <fullName evidence="3">tRNA dimethylallyltransferase</fullName>
        <ecNumber evidence="3">2.5.1.75</ecNumber>
    </recommendedName>
</protein>
<evidence type="ECO:0000256" key="3">
    <source>
        <dbReference type="ARBA" id="ARBA00012665"/>
    </source>
</evidence>
<evidence type="ECO:0000256" key="5">
    <source>
        <dbReference type="ARBA" id="ARBA00022694"/>
    </source>
</evidence>
<dbReference type="NCBIfam" id="TIGR00174">
    <property type="entry name" value="miaA"/>
    <property type="match status" value="1"/>
</dbReference>
<dbReference type="InterPro" id="IPR027417">
    <property type="entry name" value="P-loop_NTPase"/>
</dbReference>
<dbReference type="CDD" id="cd02019">
    <property type="entry name" value="NK"/>
    <property type="match status" value="1"/>
</dbReference>
<evidence type="ECO:0000256" key="6">
    <source>
        <dbReference type="ARBA" id="ARBA00022712"/>
    </source>
</evidence>
<evidence type="ECO:0000256" key="2">
    <source>
        <dbReference type="ARBA" id="ARBA00005842"/>
    </source>
</evidence>
<proteinExistence type="inferred from homology"/>
<keyword evidence="5" id="KW-0819">tRNA processing</keyword>
<dbReference type="HAMAP" id="MF_00185">
    <property type="entry name" value="IPP_trans"/>
    <property type="match status" value="1"/>
</dbReference>
<dbReference type="AlphaFoldDB" id="A0ABD3GBR4"/>
<name>A0ABD3GBR4_9MARC</name>
<evidence type="ECO:0000256" key="10">
    <source>
        <dbReference type="ARBA" id="ARBA00049563"/>
    </source>
</evidence>
<comment type="similarity">
    <text evidence="2 11">Belongs to the IPP transferase family.</text>
</comment>
<dbReference type="GO" id="GO:0008033">
    <property type="term" value="P:tRNA processing"/>
    <property type="evidence" value="ECO:0007669"/>
    <property type="project" value="UniProtKB-KW"/>
</dbReference>
<keyword evidence="8 11" id="KW-0067">ATP-binding</keyword>
<reference evidence="12 13" key="1">
    <citation type="submission" date="2024-09" db="EMBL/GenBank/DDBJ databases">
        <title>Chromosome-scale assembly of Riccia sorocarpa.</title>
        <authorList>
            <person name="Paukszto L."/>
        </authorList>
    </citation>
    <scope>NUCLEOTIDE SEQUENCE [LARGE SCALE GENOMIC DNA]</scope>
    <source>
        <strain evidence="12">LP-2024</strain>
        <tissue evidence="12">Aerial parts of the thallus</tissue>
    </source>
</reference>
<dbReference type="Proteomes" id="UP001633002">
    <property type="component" value="Unassembled WGS sequence"/>
</dbReference>
<dbReference type="PANTHER" id="PTHR11088:SF60">
    <property type="entry name" value="TRNA DIMETHYLALLYLTRANSFERASE"/>
    <property type="match status" value="1"/>
</dbReference>
<dbReference type="Pfam" id="PF01715">
    <property type="entry name" value="IPPT"/>
    <property type="match status" value="1"/>
</dbReference>
<keyword evidence="13" id="KW-1185">Reference proteome</keyword>
<keyword evidence="6" id="KW-0203">Cytokinin biosynthesis</keyword>
<evidence type="ECO:0000256" key="4">
    <source>
        <dbReference type="ARBA" id="ARBA00022679"/>
    </source>
</evidence>
<comment type="caution">
    <text evidence="12">The sequence shown here is derived from an EMBL/GenBank/DDBJ whole genome shotgun (WGS) entry which is preliminary data.</text>
</comment>